<keyword evidence="2" id="KW-0732">Signal</keyword>
<keyword evidence="1" id="KW-0812">Transmembrane</keyword>
<dbReference type="InterPro" id="IPR052413">
    <property type="entry name" value="SUR7_domain"/>
</dbReference>
<feature type="chain" id="PRO_5028989441" evidence="2">
    <location>
        <begin position="20"/>
        <end position="296"/>
    </location>
</feature>
<dbReference type="Pfam" id="PF06687">
    <property type="entry name" value="SUR7"/>
    <property type="match status" value="1"/>
</dbReference>
<reference evidence="3 4" key="1">
    <citation type="submission" date="2020-01" db="EMBL/GenBank/DDBJ databases">
        <authorList>
            <consortium name="DOE Joint Genome Institute"/>
            <person name="Haridas S."/>
            <person name="Albert R."/>
            <person name="Binder M."/>
            <person name="Bloem J."/>
            <person name="Labutti K."/>
            <person name="Salamov A."/>
            <person name="Andreopoulos B."/>
            <person name="Baker S.E."/>
            <person name="Barry K."/>
            <person name="Bills G."/>
            <person name="Bluhm B.H."/>
            <person name="Cannon C."/>
            <person name="Castanera R."/>
            <person name="Culley D.E."/>
            <person name="Daum C."/>
            <person name="Ezra D."/>
            <person name="Gonzalez J.B."/>
            <person name="Henrissat B."/>
            <person name="Kuo A."/>
            <person name="Liang C."/>
            <person name="Lipzen A."/>
            <person name="Lutzoni F."/>
            <person name="Magnuson J."/>
            <person name="Mondo S."/>
            <person name="Nolan M."/>
            <person name="Ohm R."/>
            <person name="Pangilinan J."/>
            <person name="Park H.-J.H."/>
            <person name="Ramirez L."/>
            <person name="Alfaro M."/>
            <person name="Sun H."/>
            <person name="Tritt A."/>
            <person name="Yoshinaga Y."/>
            <person name="Zwiers L.-H.L."/>
            <person name="Turgeon B.G."/>
            <person name="Goodwin S.B."/>
            <person name="Spatafora J.W."/>
            <person name="Crous P.W."/>
            <person name="Grigoriev I.V."/>
        </authorList>
    </citation>
    <scope>NUCLEOTIDE SEQUENCE [LARGE SCALE GENOMIC DNA]</scope>
    <source>
        <strain evidence="3 4">CBS 611.86</strain>
    </source>
</reference>
<dbReference type="GO" id="GO:0051285">
    <property type="term" value="C:cell cortex of cell tip"/>
    <property type="evidence" value="ECO:0007669"/>
    <property type="project" value="TreeGrafter"/>
</dbReference>
<feature type="transmembrane region" description="Helical" evidence="1">
    <location>
        <begin position="258"/>
        <end position="278"/>
    </location>
</feature>
<dbReference type="OrthoDB" id="4159154at2759"/>
<dbReference type="AlphaFoldDB" id="A0A7C8M5X0"/>
<keyword evidence="1" id="KW-0472">Membrane</keyword>
<accession>A0A7C8M5X0</accession>
<dbReference type="PANTHER" id="PTHR28019">
    <property type="entry name" value="CELL MEMBRANE PROTEIN YLR413W-RELATED"/>
    <property type="match status" value="1"/>
</dbReference>
<dbReference type="GO" id="GO:0005886">
    <property type="term" value="C:plasma membrane"/>
    <property type="evidence" value="ECO:0007669"/>
    <property type="project" value="InterPro"/>
</dbReference>
<organism evidence="3 4">
    <name type="scientific">Massariosphaeria phaeospora</name>
    <dbReference type="NCBI Taxonomy" id="100035"/>
    <lineage>
        <taxon>Eukaryota</taxon>
        <taxon>Fungi</taxon>
        <taxon>Dikarya</taxon>
        <taxon>Ascomycota</taxon>
        <taxon>Pezizomycotina</taxon>
        <taxon>Dothideomycetes</taxon>
        <taxon>Pleosporomycetidae</taxon>
        <taxon>Pleosporales</taxon>
        <taxon>Pleosporales incertae sedis</taxon>
        <taxon>Massariosphaeria</taxon>
    </lineage>
</organism>
<proteinExistence type="predicted"/>
<keyword evidence="4" id="KW-1185">Reference proteome</keyword>
<dbReference type="PANTHER" id="PTHR28019:SF7">
    <property type="entry name" value="SUR7 PROTEIN"/>
    <property type="match status" value="1"/>
</dbReference>
<keyword evidence="1" id="KW-1133">Transmembrane helix</keyword>
<evidence type="ECO:0000313" key="3">
    <source>
        <dbReference type="EMBL" id="KAF2869399.1"/>
    </source>
</evidence>
<sequence length="296" mass="31874">MRLLAIVPILCCLAALILSFLCLFAGSKGNLMEDYHLLTLNTSRIGQNLLDNGGKLPFDLPGSELLTGLPDEFTDTVSDAIGDIAERLGVEDFYSAHILDYCYGQYTPIEVANATVSASDISKNITGCSNRTAAFAFDPNEIIEQALNKSGLGITLRDLEWPQDIQRGIDALRIISIVTFALYCIAIGLIGLSLILAIFGLFANGRMLPCCNLLLAILAFLASGLASGLVTAVLVKGTEVINQYGGQIGIEADRGNKFLALTWAATAVMFVAVVIWCIDMCIPRRNKHANNMDKHG</sequence>
<protein>
    <submittedName>
        <fullName evidence="3">Actin cortical patch SUR7/pH-response regulator pali</fullName>
    </submittedName>
</protein>
<dbReference type="Proteomes" id="UP000481861">
    <property type="component" value="Unassembled WGS sequence"/>
</dbReference>
<dbReference type="GO" id="GO:0031505">
    <property type="term" value="P:fungal-type cell wall organization"/>
    <property type="evidence" value="ECO:0007669"/>
    <property type="project" value="TreeGrafter"/>
</dbReference>
<feature type="transmembrane region" description="Helical" evidence="1">
    <location>
        <begin position="214"/>
        <end position="235"/>
    </location>
</feature>
<feature type="transmembrane region" description="Helical" evidence="1">
    <location>
        <begin position="180"/>
        <end position="202"/>
    </location>
</feature>
<dbReference type="InterPro" id="IPR009571">
    <property type="entry name" value="SUR7/Rim9-like_fungi"/>
</dbReference>
<feature type="signal peptide" evidence="2">
    <location>
        <begin position="1"/>
        <end position="19"/>
    </location>
</feature>
<dbReference type="EMBL" id="JAADJZ010000016">
    <property type="protein sequence ID" value="KAF2869399.1"/>
    <property type="molecule type" value="Genomic_DNA"/>
</dbReference>
<evidence type="ECO:0000256" key="2">
    <source>
        <dbReference type="SAM" id="SignalP"/>
    </source>
</evidence>
<comment type="caution">
    <text evidence="3">The sequence shown here is derived from an EMBL/GenBank/DDBJ whole genome shotgun (WGS) entry which is preliminary data.</text>
</comment>
<evidence type="ECO:0000256" key="1">
    <source>
        <dbReference type="SAM" id="Phobius"/>
    </source>
</evidence>
<evidence type="ECO:0000313" key="4">
    <source>
        <dbReference type="Proteomes" id="UP000481861"/>
    </source>
</evidence>
<gene>
    <name evidence="3" type="ORF">BDV95DRAFT_629977</name>
</gene>
<name>A0A7C8M5X0_9PLEO</name>